<dbReference type="EMBL" id="KV454301">
    <property type="protein sequence ID" value="ODQ69994.1"/>
    <property type="molecule type" value="Genomic_DNA"/>
</dbReference>
<keyword evidence="3" id="KW-1185">Reference proteome</keyword>
<dbReference type="AlphaFoldDB" id="A0A1E3PXJ2"/>
<gene>
    <name evidence="2" type="ORF">LIPSTDRAFT_30003</name>
</gene>
<evidence type="ECO:0000256" key="1">
    <source>
        <dbReference type="SAM" id="MobiDB-lite"/>
    </source>
</evidence>
<feature type="compositionally biased region" description="Low complexity" evidence="1">
    <location>
        <begin position="93"/>
        <end position="103"/>
    </location>
</feature>
<accession>A0A1E3PXJ2</accession>
<organism evidence="2 3">
    <name type="scientific">Lipomyces starkeyi NRRL Y-11557</name>
    <dbReference type="NCBI Taxonomy" id="675824"/>
    <lineage>
        <taxon>Eukaryota</taxon>
        <taxon>Fungi</taxon>
        <taxon>Dikarya</taxon>
        <taxon>Ascomycota</taxon>
        <taxon>Saccharomycotina</taxon>
        <taxon>Lipomycetes</taxon>
        <taxon>Lipomycetales</taxon>
        <taxon>Lipomycetaceae</taxon>
        <taxon>Lipomyces</taxon>
    </lineage>
</organism>
<protein>
    <submittedName>
        <fullName evidence="2">Uncharacterized protein</fullName>
    </submittedName>
</protein>
<feature type="region of interest" description="Disordered" evidence="1">
    <location>
        <begin position="83"/>
        <end position="110"/>
    </location>
</feature>
<sequence>MIRDLLRGCLLDAKNSRTEWEKLRRVAKENEDEAIEAKELAVQTQEKLKSQQTECNNLGLVANARYTEIEELQTQIQTLERDNTQLRQARGQSTTSTSNTESTLKPKEFKGAKFDRKPENLERFLNKLTMDFRLYESQFPTGRYKVAYAFSGFDERPDRWAQQFHRYDPDC</sequence>
<dbReference type="OrthoDB" id="5531153at2759"/>
<name>A0A1E3PXJ2_LIPST</name>
<evidence type="ECO:0000313" key="2">
    <source>
        <dbReference type="EMBL" id="ODQ69994.1"/>
    </source>
</evidence>
<reference evidence="2 3" key="1">
    <citation type="journal article" date="2016" name="Proc. Natl. Acad. Sci. U.S.A.">
        <title>Comparative genomics of biotechnologically important yeasts.</title>
        <authorList>
            <person name="Riley R."/>
            <person name="Haridas S."/>
            <person name="Wolfe K.H."/>
            <person name="Lopes M.R."/>
            <person name="Hittinger C.T."/>
            <person name="Goeker M."/>
            <person name="Salamov A.A."/>
            <person name="Wisecaver J.H."/>
            <person name="Long T.M."/>
            <person name="Calvey C.H."/>
            <person name="Aerts A.L."/>
            <person name="Barry K.W."/>
            <person name="Choi C."/>
            <person name="Clum A."/>
            <person name="Coughlan A.Y."/>
            <person name="Deshpande S."/>
            <person name="Douglass A.P."/>
            <person name="Hanson S.J."/>
            <person name="Klenk H.-P."/>
            <person name="LaButti K.M."/>
            <person name="Lapidus A."/>
            <person name="Lindquist E.A."/>
            <person name="Lipzen A.M."/>
            <person name="Meier-Kolthoff J.P."/>
            <person name="Ohm R.A."/>
            <person name="Otillar R.P."/>
            <person name="Pangilinan J.L."/>
            <person name="Peng Y."/>
            <person name="Rokas A."/>
            <person name="Rosa C.A."/>
            <person name="Scheuner C."/>
            <person name="Sibirny A.A."/>
            <person name="Slot J.C."/>
            <person name="Stielow J.B."/>
            <person name="Sun H."/>
            <person name="Kurtzman C.P."/>
            <person name="Blackwell M."/>
            <person name="Grigoriev I.V."/>
            <person name="Jeffries T.W."/>
        </authorList>
    </citation>
    <scope>NUCLEOTIDE SEQUENCE [LARGE SCALE GENOMIC DNA]</scope>
    <source>
        <strain evidence="2 3">NRRL Y-11557</strain>
    </source>
</reference>
<proteinExistence type="predicted"/>
<dbReference type="Proteomes" id="UP000094385">
    <property type="component" value="Unassembled WGS sequence"/>
</dbReference>
<evidence type="ECO:0000313" key="3">
    <source>
        <dbReference type="Proteomes" id="UP000094385"/>
    </source>
</evidence>